<dbReference type="GO" id="GO:0005509">
    <property type="term" value="F:calcium ion binding"/>
    <property type="evidence" value="ECO:0007669"/>
    <property type="project" value="InterPro"/>
</dbReference>
<feature type="compositionally biased region" description="Basic and acidic residues" evidence="4">
    <location>
        <begin position="961"/>
        <end position="973"/>
    </location>
</feature>
<reference evidence="6 7" key="1">
    <citation type="journal article" date="2015" name="Genome Announc.">
        <title>Genome sequencing of 18 francisella strains to aid in assay development and testing.</title>
        <authorList>
            <person name="Johnson S.L."/>
            <person name="Daligault H.E."/>
            <person name="Davenport K.W."/>
            <person name="Coyne S.R."/>
            <person name="Frey K.G."/>
            <person name="Koroleva G.I."/>
            <person name="Broomall S.M."/>
            <person name="Bishop-Lilly K.A."/>
            <person name="Bruce D.C."/>
            <person name="Chertkov O."/>
            <person name="Freitas T."/>
            <person name="Jaissle J."/>
            <person name="Ladner J.T."/>
            <person name="Rosenzweig C.N."/>
            <person name="Gibbons H.S."/>
            <person name="Palacios G.F."/>
            <person name="Redden C.L."/>
            <person name="Xu Y."/>
            <person name="Minogue T.D."/>
            <person name="Chain P.S."/>
        </authorList>
    </citation>
    <scope>NUCLEOTIDE SEQUENCE [LARGE SCALE GENOMIC DNA]</scope>
    <source>
        <strain evidence="6 7">GA01-2794</strain>
    </source>
</reference>
<feature type="domain" description="Haemolysin-type calcium binding-related" evidence="5">
    <location>
        <begin position="1840"/>
        <end position="1879"/>
    </location>
</feature>
<evidence type="ECO:0000313" key="7">
    <source>
        <dbReference type="Proteomes" id="UP000031830"/>
    </source>
</evidence>
<feature type="region of interest" description="Disordered" evidence="4">
    <location>
        <begin position="1164"/>
        <end position="1228"/>
    </location>
</feature>
<keyword evidence="3" id="KW-0106">Calcium</keyword>
<gene>
    <name evidence="6" type="ORF">LA55_864</name>
</gene>
<proteinExistence type="predicted"/>
<accession>A0A0B6D2K7</accession>
<feature type="domain" description="Haemolysin-type calcium binding-related" evidence="5">
    <location>
        <begin position="1108"/>
        <end position="1142"/>
    </location>
</feature>
<evidence type="ECO:0000259" key="5">
    <source>
        <dbReference type="Pfam" id="PF06594"/>
    </source>
</evidence>
<organism evidence="6 7">
    <name type="scientific">Francisella philomiragia</name>
    <dbReference type="NCBI Taxonomy" id="28110"/>
    <lineage>
        <taxon>Bacteria</taxon>
        <taxon>Pseudomonadati</taxon>
        <taxon>Pseudomonadota</taxon>
        <taxon>Gammaproteobacteria</taxon>
        <taxon>Thiotrichales</taxon>
        <taxon>Francisellaceae</taxon>
        <taxon>Francisella</taxon>
    </lineage>
</organism>
<dbReference type="EMBL" id="CP009440">
    <property type="protein sequence ID" value="AJI52557.1"/>
    <property type="molecule type" value="Genomic_DNA"/>
</dbReference>
<feature type="domain" description="Haemolysin-type calcium binding-related" evidence="5">
    <location>
        <begin position="1352"/>
        <end position="1386"/>
    </location>
</feature>
<feature type="region of interest" description="Disordered" evidence="4">
    <location>
        <begin position="1408"/>
        <end position="1472"/>
    </location>
</feature>
<feature type="compositionally biased region" description="Basic and acidic residues" evidence="4">
    <location>
        <begin position="1449"/>
        <end position="1461"/>
    </location>
</feature>
<dbReference type="InterPro" id="IPR011049">
    <property type="entry name" value="Serralysin-like_metalloprot_C"/>
</dbReference>
<dbReference type="PANTHER" id="PTHR38340:SF1">
    <property type="entry name" value="S-LAYER PROTEIN"/>
    <property type="match status" value="1"/>
</dbReference>
<protein>
    <submittedName>
        <fullName evidence="6">Multicopper oxidase family protein</fullName>
    </submittedName>
</protein>
<evidence type="ECO:0000256" key="3">
    <source>
        <dbReference type="ARBA" id="ARBA00022837"/>
    </source>
</evidence>
<dbReference type="PROSITE" id="PS00330">
    <property type="entry name" value="HEMOLYSIN_CALCIUM"/>
    <property type="match status" value="15"/>
</dbReference>
<dbReference type="SUPFAM" id="SSF51120">
    <property type="entry name" value="beta-Roll"/>
    <property type="match status" value="6"/>
</dbReference>
<dbReference type="KEGG" id="fpz:LA55_864"/>
<dbReference type="Pfam" id="PF00353">
    <property type="entry name" value="HemolysinCabind"/>
    <property type="match status" value="15"/>
</dbReference>
<dbReference type="Proteomes" id="UP000031830">
    <property type="component" value="Chromosome"/>
</dbReference>
<dbReference type="PRINTS" id="PR00313">
    <property type="entry name" value="CABNDNGRPT"/>
</dbReference>
<name>A0A0B6D2K7_9GAMM</name>
<dbReference type="Pfam" id="PF06594">
    <property type="entry name" value="HCBP_related"/>
    <property type="match status" value="5"/>
</dbReference>
<feature type="compositionally biased region" description="Basic and acidic residues" evidence="4">
    <location>
        <begin position="1205"/>
        <end position="1217"/>
    </location>
</feature>
<dbReference type="InterPro" id="IPR018511">
    <property type="entry name" value="Hemolysin-typ_Ca-bd_CS"/>
</dbReference>
<evidence type="ECO:0000256" key="1">
    <source>
        <dbReference type="ARBA" id="ARBA00004613"/>
    </source>
</evidence>
<dbReference type="Gene3D" id="2.150.10.10">
    <property type="entry name" value="Serralysin-like metalloprotease, C-terminal"/>
    <property type="match status" value="10"/>
</dbReference>
<dbReference type="OrthoDB" id="5618685at2"/>
<dbReference type="InterPro" id="IPR050557">
    <property type="entry name" value="RTX_toxin/Mannuronan_C5-epim"/>
</dbReference>
<dbReference type="InterPro" id="IPR001343">
    <property type="entry name" value="Hemolysn_Ca-bd"/>
</dbReference>
<feature type="domain" description="Haemolysin-type calcium binding-related" evidence="5">
    <location>
        <begin position="1596"/>
        <end position="1630"/>
    </location>
</feature>
<evidence type="ECO:0000256" key="4">
    <source>
        <dbReference type="SAM" id="MobiDB-lite"/>
    </source>
</evidence>
<sequence length="2065" mass="220337">MTQDSNNQQNYEQIIKKDAPLGLSISGFFTELTDKLLSNEYTMGINKAVGVVASPLDIFNTYIDYSENGKSVPNIVLNKEVDLLGAGAFTEYVKSVKAENINPKLKMAKITGGAFFFAAATDIVNETLDQSLEAWNESGGDFNAFSNIFADKSRNIEFNNWSDYLSAGKVTLKVGAWIADTSIATAIGDAVFGGVDSFINYFSNDEIAQNSSQSGNQETLRVIRRDPLTLDLDGDGIETVSADGSVLFDSNADGVKRGTGWVGADDGLLVRDIDGSGTIDNGQELFGDATVKSDGSIATDGFDALSDLDSNSDGVFDANDAAFEEVKVWQDKNQDGISQADELMSLSEAGIVDINLNATTTTTATDGGVISKTGTFTRTDGTTSNIGNLDFNQNAIYREFADNLDTSAFNGMMNMAGIGEVRDLQEAATQNQNLADLLGKMNTESYTAKLGLADDLLTEWTKTSNFSDTNNLENITLEDGTSFTFNISDSTRSQLDKIQTLETFSSNKLIQTSIDGDTLTITHGNKSRSYNIVRGQENVLGDSYFTAGWNEYTVGNTVLRDMNLTSVVNGYNSILNTVKENIFAQTEYPQILENIGFDYNAESGEIGLNFDGVNEYLTNKVIDEPANGVALLKKLSDFNDNSFSENGWDVNSLLANEVADALSESLGAEVVLTDADKMSYSVDGKLYNIGSLAGTSASDFILGTKGNDTLSGGSGNDELRGDEGDDVLHGGDGYDYLEGGSGNDTLNANRHGGKLLGGSGDDVLSSEWNSVDYSTARDSKGTGEFAHLEGGEGNDTLKGGWWSDTYVFNKGDGQDVIIENAYGSQDGNSWLVDNWSGNRARYDKLKFGEGITAEDLSVERVGNDFVIKVGDSGDQVLVQDWYKHSRHQIEEIEFADGTKQSTNAFLVSYLGTDGDDVASGGNQVDDYSGGLGNDRLSGNGGNDRLSGGEGDDTLSGGSGNDELRGDEGDDVLHGGDGYDYLEGGSGNDTLNANRHGGKLLGGSGDDVLSSEWNSVDYSTARDSKGTGEFAHLEGGEGNDTLKGGWWSDTYVFNKGDGQDVIIENAYGSQDGNSWLVDNWSGNRARYDKLKFGEGITAEDLSVERVGNDFVIKVGDSGDQVLVQDWYKHSRHQIEEIEFADGTKQSTNAFLVSYLGTDGDDVASGGNQVDDYSGGLGNDRLSGNGGNDRLSGGEGDDTLSGGSGNDELRGDEGDDVLHGGDGYDYLEGGSGNDTLNANRHGGKLLGGSGDDVLSSEWNSVDYSTARDSKGTGEFAHLEGGEGNDTLKGGWWSDTYVFNKGDGQDVIIENAYGSQDGNSWLVDNWSGNRARYDKLKFGEGITAEDLSVERVGNDFVIKVGDSGDQVLVQDWYKHSRHQIEEIEFADGTKQSTNAFLVSYLGTDGDDVASGGNQVDDYSGGLGNDRLSGNGGNDRLSGGEGDDTLSGGSGNDELRGDEGDDVLHGGDGYDYLEGGSGNDTLNANRHGGKLLGGSGDDVLSSEWNSVDYSTARDSKGTGEFAHLEGGEGNDTLKGGWWSDTYVFNKGDGQDVIIENAYGSQDGNSWLVDNWSGNRARYDKLKFGEGITAEDLSVERVGNDFVIKVGDSGDQVLVQDWYKHSRHQIEEIEFADGTKQSTNAFLVSYLGTDGDDVASGGNQVDDYSGGLGNDRLSGNGGNDRLSGGEGDDTLSGGSGNDELRGDEGDDVLHGGDGYDYLEGGSGNDTLNANRHGGKLLGGSGDDVLSSEWNSVDYSTARDSKGTGEFAHLEGGEGNDTLKGGWWSDTYVFNKGDGQDVIIENAYGSQDGNSWLVDNWSGNRARYDKLKFGEGITAEDLSVERVGNDFVIKVGDSGDQVLVQDWYKHSRHQIEEIEFADGDILSKSDIKIGSEADDILVGNNNSNIISANEGDDTLICGSGDDVLEGGVGADTYVIDANDTGTKTIKMSSNDDSIDTIRLDGVNSSNVEFEAVDDDLAILLRGNSGDLISKVIVDNFYDEANEHTDNIQIETADAITDIPNFGEQMRQLKAMMEAEEAANDFDGGAISGSQVTTQVGNSELLDIWAPKSESA</sequence>
<comment type="subcellular location">
    <subcellularLocation>
        <location evidence="1">Secreted</location>
    </subcellularLocation>
</comment>
<dbReference type="GO" id="GO:0005576">
    <property type="term" value="C:extracellular region"/>
    <property type="evidence" value="ECO:0007669"/>
    <property type="project" value="UniProtKB-SubCell"/>
</dbReference>
<feature type="domain" description="Haemolysin-type calcium binding-related" evidence="5">
    <location>
        <begin position="864"/>
        <end position="898"/>
    </location>
</feature>
<evidence type="ECO:0000313" key="6">
    <source>
        <dbReference type="EMBL" id="AJI52557.1"/>
    </source>
</evidence>
<feature type="region of interest" description="Disordered" evidence="4">
    <location>
        <begin position="1652"/>
        <end position="1716"/>
    </location>
</feature>
<dbReference type="PANTHER" id="PTHR38340">
    <property type="entry name" value="S-LAYER PROTEIN"/>
    <property type="match status" value="1"/>
</dbReference>
<evidence type="ECO:0000256" key="2">
    <source>
        <dbReference type="ARBA" id="ARBA00022525"/>
    </source>
</evidence>
<keyword evidence="2" id="KW-0964">Secreted</keyword>
<feature type="compositionally biased region" description="Basic and acidic residues" evidence="4">
    <location>
        <begin position="1693"/>
        <end position="1705"/>
    </location>
</feature>
<dbReference type="InterPro" id="IPR010566">
    <property type="entry name" value="Haemolys_ca-bd"/>
</dbReference>
<feature type="region of interest" description="Disordered" evidence="4">
    <location>
        <begin position="920"/>
        <end position="984"/>
    </location>
</feature>